<keyword evidence="1" id="KW-1133">Transmembrane helix</keyword>
<keyword evidence="1" id="KW-0472">Membrane</keyword>
<evidence type="ECO:0000256" key="1">
    <source>
        <dbReference type="SAM" id="Phobius"/>
    </source>
</evidence>
<reference evidence="2" key="1">
    <citation type="journal article" date="2023" name="Science">
        <title>Genome structures resolve the early diversification of teleost fishes.</title>
        <authorList>
            <person name="Parey E."/>
            <person name="Louis A."/>
            <person name="Montfort J."/>
            <person name="Bouchez O."/>
            <person name="Roques C."/>
            <person name="Iampietro C."/>
            <person name="Lluch J."/>
            <person name="Castinel A."/>
            <person name="Donnadieu C."/>
            <person name="Desvignes T."/>
            <person name="Floi Bucao C."/>
            <person name="Jouanno E."/>
            <person name="Wen M."/>
            <person name="Mejri S."/>
            <person name="Dirks R."/>
            <person name="Jansen H."/>
            <person name="Henkel C."/>
            <person name="Chen W.J."/>
            <person name="Zahm M."/>
            <person name="Cabau C."/>
            <person name="Klopp C."/>
            <person name="Thompson A.W."/>
            <person name="Robinson-Rechavi M."/>
            <person name="Braasch I."/>
            <person name="Lecointre G."/>
            <person name="Bobe J."/>
            <person name="Postlethwait J.H."/>
            <person name="Berthelot C."/>
            <person name="Roest Crollius H."/>
            <person name="Guiguen Y."/>
        </authorList>
    </citation>
    <scope>NUCLEOTIDE SEQUENCE</scope>
    <source>
        <strain evidence="2">NC1722</strain>
    </source>
</reference>
<dbReference type="Proteomes" id="UP001221898">
    <property type="component" value="Unassembled WGS sequence"/>
</dbReference>
<name>A0AAD7WSJ8_9TELE</name>
<sequence length="117" mass="13759">MQEGGYCGFRGNEQRQLSLCHTLLKDSGQFPPRSFYRRFRVMKGQNLLVWGMVFLLIVATMSTEAKRTIRMKCCTRKDMKLLRELHKHKAVKIRHFCKKCKKLPVFPMNPGIPLPYL</sequence>
<evidence type="ECO:0000313" key="3">
    <source>
        <dbReference type="Proteomes" id="UP001221898"/>
    </source>
</evidence>
<accession>A0AAD7WSJ8</accession>
<dbReference type="AlphaFoldDB" id="A0AAD7WSJ8"/>
<comment type="caution">
    <text evidence="2">The sequence shown here is derived from an EMBL/GenBank/DDBJ whole genome shotgun (WGS) entry which is preliminary data.</text>
</comment>
<proteinExistence type="predicted"/>
<keyword evidence="3" id="KW-1185">Reference proteome</keyword>
<protein>
    <submittedName>
        <fullName evidence="2">Uncharacterized protein</fullName>
    </submittedName>
</protein>
<feature type="transmembrane region" description="Helical" evidence="1">
    <location>
        <begin position="47"/>
        <end position="65"/>
    </location>
</feature>
<dbReference type="EMBL" id="JAINUG010000042">
    <property type="protein sequence ID" value="KAJ8406799.1"/>
    <property type="molecule type" value="Genomic_DNA"/>
</dbReference>
<organism evidence="2 3">
    <name type="scientific">Aldrovandia affinis</name>
    <dbReference type="NCBI Taxonomy" id="143900"/>
    <lineage>
        <taxon>Eukaryota</taxon>
        <taxon>Metazoa</taxon>
        <taxon>Chordata</taxon>
        <taxon>Craniata</taxon>
        <taxon>Vertebrata</taxon>
        <taxon>Euteleostomi</taxon>
        <taxon>Actinopterygii</taxon>
        <taxon>Neopterygii</taxon>
        <taxon>Teleostei</taxon>
        <taxon>Notacanthiformes</taxon>
        <taxon>Halosauridae</taxon>
        <taxon>Aldrovandia</taxon>
    </lineage>
</organism>
<evidence type="ECO:0000313" key="2">
    <source>
        <dbReference type="EMBL" id="KAJ8406799.1"/>
    </source>
</evidence>
<gene>
    <name evidence="2" type="ORF">AAFF_G00297150</name>
</gene>
<keyword evidence="1" id="KW-0812">Transmembrane</keyword>